<protein>
    <submittedName>
        <fullName evidence="1">DUF1189 domain-containing protein</fullName>
    </submittedName>
</protein>
<name>A0A4S4BZB9_9BACI</name>
<accession>A0A4S4BZB9</accession>
<comment type="caution">
    <text evidence="1">The sequence shown here is derived from an EMBL/GenBank/DDBJ whole genome shotgun (WGS) entry which is preliminary data.</text>
</comment>
<dbReference type="Pfam" id="PF06691">
    <property type="entry name" value="DUF1189"/>
    <property type="match status" value="1"/>
</dbReference>
<keyword evidence="2" id="KW-1185">Reference proteome</keyword>
<sequence>MNVFKQLFISIYSPKAISTFRFQGIGKSILFVFILSLLSTIPSWFHLTNELKEASKGVNQTLTEDFPSFSIEDGKLITDTNHPVEINRNEFTFILDGTGTYGVEEIEEKNNAIGILEDQFVFVTNGQAQAYEYSLLNISLTKEDLVDLSKQFNQLLPIIMTVLIILMFLFSAFVKFIEVTILALFGKAINNSLQRNLNFSKIWIISAYASTLATFFFFIMDLLQVIVPGGFLLNWFVHIFVLYLTLKEIPQTKNPLKVS</sequence>
<proteinExistence type="predicted"/>
<dbReference type="Proteomes" id="UP000310334">
    <property type="component" value="Unassembled WGS sequence"/>
</dbReference>
<gene>
    <name evidence="1" type="ORF">E6W99_09510</name>
</gene>
<dbReference type="AlphaFoldDB" id="A0A4S4BZB9"/>
<reference evidence="1 2" key="1">
    <citation type="submission" date="2019-04" db="EMBL/GenBank/DDBJ databases">
        <title>Bacillus sediminilitoris sp. nov., isolated from a tidal flat sediment on the East China Sea.</title>
        <authorList>
            <person name="Wei Y."/>
            <person name="Mao H."/>
            <person name="Fang J."/>
        </authorList>
    </citation>
    <scope>NUCLEOTIDE SEQUENCE [LARGE SCALE GENOMIC DNA]</scope>
    <source>
        <strain evidence="1 2">DSL-17</strain>
    </source>
</reference>
<evidence type="ECO:0000313" key="2">
    <source>
        <dbReference type="Proteomes" id="UP000310334"/>
    </source>
</evidence>
<evidence type="ECO:0000313" key="1">
    <source>
        <dbReference type="EMBL" id="THF80625.1"/>
    </source>
</evidence>
<dbReference type="OrthoDB" id="1903376at2"/>
<dbReference type="EMBL" id="SSNT01000006">
    <property type="protein sequence ID" value="THF80625.1"/>
    <property type="molecule type" value="Genomic_DNA"/>
</dbReference>
<dbReference type="InterPro" id="IPR009574">
    <property type="entry name" value="DUF1189"/>
</dbReference>
<dbReference type="RefSeq" id="WP_136353221.1">
    <property type="nucleotide sequence ID" value="NZ_CP046266.1"/>
</dbReference>
<organism evidence="1 2">
    <name type="scientific">Metabacillus sediminilitoris</name>
    <dbReference type="NCBI Taxonomy" id="2567941"/>
    <lineage>
        <taxon>Bacteria</taxon>
        <taxon>Bacillati</taxon>
        <taxon>Bacillota</taxon>
        <taxon>Bacilli</taxon>
        <taxon>Bacillales</taxon>
        <taxon>Bacillaceae</taxon>
        <taxon>Metabacillus</taxon>
    </lineage>
</organism>